<feature type="transmembrane region" description="Helical" evidence="1">
    <location>
        <begin position="192"/>
        <end position="209"/>
    </location>
</feature>
<dbReference type="EMBL" id="BONK01000004">
    <property type="protein sequence ID" value="GIG20635.1"/>
    <property type="molecule type" value="Genomic_DNA"/>
</dbReference>
<feature type="domain" description="CAAX prenyl protease 2/Lysostaphin resistance protein A-like" evidence="2">
    <location>
        <begin position="104"/>
        <end position="196"/>
    </location>
</feature>
<reference evidence="3" key="1">
    <citation type="submission" date="2021-01" db="EMBL/GenBank/DDBJ databases">
        <title>Whole genome shotgun sequence of Cellulomonas chitinilytica NBRC 110799.</title>
        <authorList>
            <person name="Komaki H."/>
            <person name="Tamura T."/>
        </authorList>
    </citation>
    <scope>NUCLEOTIDE SEQUENCE</scope>
    <source>
        <strain evidence="3">NBRC 110799</strain>
    </source>
</reference>
<feature type="transmembrane region" description="Helical" evidence="1">
    <location>
        <begin position="28"/>
        <end position="49"/>
    </location>
</feature>
<keyword evidence="1" id="KW-0812">Transmembrane</keyword>
<protein>
    <submittedName>
        <fullName evidence="3">CAAX amino protease</fullName>
    </submittedName>
</protein>
<dbReference type="InterPro" id="IPR003675">
    <property type="entry name" value="Rce1/LyrA-like_dom"/>
</dbReference>
<organism evidence="3 4">
    <name type="scientific">Cellulomonas chitinilytica</name>
    <dbReference type="NCBI Taxonomy" id="398759"/>
    <lineage>
        <taxon>Bacteria</taxon>
        <taxon>Bacillati</taxon>
        <taxon>Actinomycetota</taxon>
        <taxon>Actinomycetes</taxon>
        <taxon>Micrococcales</taxon>
        <taxon>Cellulomonadaceae</taxon>
        <taxon>Cellulomonas</taxon>
    </lineage>
</organism>
<feature type="transmembrane region" description="Helical" evidence="1">
    <location>
        <begin position="70"/>
        <end position="96"/>
    </location>
</feature>
<dbReference type="PANTHER" id="PTHR39430">
    <property type="entry name" value="MEMBRANE-ASSOCIATED PROTEASE-RELATED"/>
    <property type="match status" value="1"/>
</dbReference>
<dbReference type="PANTHER" id="PTHR39430:SF1">
    <property type="entry name" value="PROTEASE"/>
    <property type="match status" value="1"/>
</dbReference>
<name>A0A919P0X6_9CELL</name>
<accession>A0A919P0X6</accession>
<evidence type="ECO:0000256" key="1">
    <source>
        <dbReference type="SAM" id="Phobius"/>
    </source>
</evidence>
<feature type="transmembrane region" description="Helical" evidence="1">
    <location>
        <begin position="160"/>
        <end position="180"/>
    </location>
</feature>
<keyword evidence="3" id="KW-0645">Protease</keyword>
<dbReference type="GO" id="GO:0080120">
    <property type="term" value="P:CAAX-box protein maturation"/>
    <property type="evidence" value="ECO:0007669"/>
    <property type="project" value="UniProtKB-ARBA"/>
</dbReference>
<evidence type="ECO:0000313" key="4">
    <source>
        <dbReference type="Proteomes" id="UP000632740"/>
    </source>
</evidence>
<feature type="transmembrane region" description="Helical" evidence="1">
    <location>
        <begin position="235"/>
        <end position="255"/>
    </location>
</feature>
<keyword evidence="3" id="KW-0378">Hydrolase</keyword>
<comment type="caution">
    <text evidence="3">The sequence shown here is derived from an EMBL/GenBank/DDBJ whole genome shotgun (WGS) entry which is preliminary data.</text>
</comment>
<dbReference type="AlphaFoldDB" id="A0A919P0X6"/>
<keyword evidence="1" id="KW-0472">Membrane</keyword>
<dbReference type="RefSeq" id="WP_203750350.1">
    <property type="nucleotide sequence ID" value="NZ_BONK01000004.1"/>
</dbReference>
<gene>
    <name evidence="3" type="ORF">Cch01nite_13590</name>
</gene>
<feature type="transmembrane region" description="Helical" evidence="1">
    <location>
        <begin position="135"/>
        <end position="154"/>
    </location>
</feature>
<proteinExistence type="predicted"/>
<keyword evidence="1" id="KW-1133">Transmembrane helix</keyword>
<feature type="transmembrane region" description="Helical" evidence="1">
    <location>
        <begin position="102"/>
        <end position="123"/>
    </location>
</feature>
<evidence type="ECO:0000259" key="2">
    <source>
        <dbReference type="Pfam" id="PF02517"/>
    </source>
</evidence>
<dbReference type="GO" id="GO:0004175">
    <property type="term" value="F:endopeptidase activity"/>
    <property type="evidence" value="ECO:0007669"/>
    <property type="project" value="UniProtKB-ARBA"/>
</dbReference>
<evidence type="ECO:0000313" key="3">
    <source>
        <dbReference type="EMBL" id="GIG20635.1"/>
    </source>
</evidence>
<dbReference type="Proteomes" id="UP000632740">
    <property type="component" value="Unassembled WGS sequence"/>
</dbReference>
<sequence length="276" mass="28348">MRLLKQLGTVGGVAVVGRVAVGLVGGSWLLQLLVGAVAAVLTLLAYAWVVRRTEHREPVEVGLAGARSALGRGLGIGVLMFVAVILAITVAGGYRIDGWGSVTVALGVLGATLAAAAAEELVFRGVLFRIIEERAGTFGALLLTAAMFGALHLVNPEATLWGAIAITVEAGLMLGAAFVATRTLWLPIGLHIGWNFAQAGIFGTVVSGSDQSQGLLVGVTSGPVLLSGGAFGPEASLFSVLAGLTLTVVFLRMAARRGRLVPSRRHRAPAEQTVTV</sequence>
<dbReference type="GO" id="GO:0006508">
    <property type="term" value="P:proteolysis"/>
    <property type="evidence" value="ECO:0007669"/>
    <property type="project" value="UniProtKB-KW"/>
</dbReference>
<keyword evidence="4" id="KW-1185">Reference proteome</keyword>
<dbReference type="Pfam" id="PF02517">
    <property type="entry name" value="Rce1-like"/>
    <property type="match status" value="1"/>
</dbReference>